<proteinExistence type="predicted"/>
<dbReference type="OrthoDB" id="6626733at2"/>
<dbReference type="InterPro" id="IPR032118">
    <property type="entry name" value="Phage_holin_HP1"/>
</dbReference>
<keyword evidence="1" id="KW-1133">Transmembrane helix</keyword>
<keyword evidence="1" id="KW-0812">Transmembrane</keyword>
<dbReference type="EMBL" id="FOVC01000003">
    <property type="protein sequence ID" value="SFN20128.1"/>
    <property type="molecule type" value="Genomic_DNA"/>
</dbReference>
<sequence>MKMDKYSSQISYWVASILAAAGAMTLQDWAVLVGIFVAIGTFGVNWYYKRKLVNKLTAAGYDKKKARAAYRAMSE</sequence>
<protein>
    <submittedName>
        <fullName evidence="2">Bacteriophage holin family HP1</fullName>
    </submittedName>
</protein>
<gene>
    <name evidence="2" type="ORF">SAMN05216516_103256</name>
</gene>
<evidence type="ECO:0000313" key="3">
    <source>
        <dbReference type="Proteomes" id="UP000242222"/>
    </source>
</evidence>
<reference evidence="3" key="1">
    <citation type="submission" date="2016-10" db="EMBL/GenBank/DDBJ databases">
        <authorList>
            <person name="Varghese N."/>
            <person name="Submissions S."/>
        </authorList>
    </citation>
    <scope>NUCLEOTIDE SEQUENCE [LARGE SCALE GENOMIC DNA]</scope>
    <source>
        <strain evidence="3">N6PO6</strain>
    </source>
</reference>
<dbReference type="Proteomes" id="UP000242222">
    <property type="component" value="Unassembled WGS sequence"/>
</dbReference>
<keyword evidence="3" id="KW-1185">Reference proteome</keyword>
<organism evidence="2 3">
    <name type="scientific">Izhakiella capsodis</name>
    <dbReference type="NCBI Taxonomy" id="1367852"/>
    <lineage>
        <taxon>Bacteria</taxon>
        <taxon>Pseudomonadati</taxon>
        <taxon>Pseudomonadota</taxon>
        <taxon>Gammaproteobacteria</taxon>
        <taxon>Enterobacterales</taxon>
        <taxon>Erwiniaceae</taxon>
        <taxon>Izhakiella</taxon>
    </lineage>
</organism>
<dbReference type="RefSeq" id="WP_092876665.1">
    <property type="nucleotide sequence ID" value="NZ_FOVC01000003.1"/>
</dbReference>
<dbReference type="Pfam" id="PF16080">
    <property type="entry name" value="Phage_holin_2_3"/>
    <property type="match status" value="1"/>
</dbReference>
<name>A0A1I4X232_9GAMM</name>
<keyword evidence="1" id="KW-0472">Membrane</keyword>
<dbReference type="STRING" id="1367852.SAMN05216516_103256"/>
<evidence type="ECO:0000256" key="1">
    <source>
        <dbReference type="SAM" id="Phobius"/>
    </source>
</evidence>
<evidence type="ECO:0000313" key="2">
    <source>
        <dbReference type="EMBL" id="SFN20128.1"/>
    </source>
</evidence>
<dbReference type="AlphaFoldDB" id="A0A1I4X232"/>
<accession>A0A1I4X232</accession>
<feature type="transmembrane region" description="Helical" evidence="1">
    <location>
        <begin position="29"/>
        <end position="48"/>
    </location>
</feature>